<accession>A0A1H8F323</accession>
<evidence type="ECO:0000259" key="2">
    <source>
        <dbReference type="Pfam" id="PF10135"/>
    </source>
</evidence>
<protein>
    <submittedName>
        <fullName evidence="3">Rod binding protein</fullName>
    </submittedName>
</protein>
<dbReference type="OrthoDB" id="7862954at2"/>
<evidence type="ECO:0000313" key="4">
    <source>
        <dbReference type="Proteomes" id="UP000199372"/>
    </source>
</evidence>
<dbReference type="RefSeq" id="WP_091845001.1">
    <property type="nucleotide sequence ID" value="NZ_FOCM01000003.1"/>
</dbReference>
<gene>
    <name evidence="3" type="ORF">SAMN04488011_103196</name>
</gene>
<name>A0A1H8F323_9RHOB</name>
<evidence type="ECO:0000313" key="3">
    <source>
        <dbReference type="EMBL" id="SEN26132.1"/>
    </source>
</evidence>
<feature type="region of interest" description="Disordered" evidence="1">
    <location>
        <begin position="1"/>
        <end position="25"/>
    </location>
</feature>
<dbReference type="AlphaFoldDB" id="A0A1H8F323"/>
<reference evidence="4" key="1">
    <citation type="submission" date="2016-10" db="EMBL/GenBank/DDBJ databases">
        <authorList>
            <person name="Varghese N."/>
            <person name="Submissions S."/>
        </authorList>
    </citation>
    <scope>NUCLEOTIDE SEQUENCE [LARGE SCALE GENOMIC DNA]</scope>
    <source>
        <strain evidence="4">DSM 26893</strain>
    </source>
</reference>
<dbReference type="EMBL" id="FOCM01000003">
    <property type="protein sequence ID" value="SEN26132.1"/>
    <property type="molecule type" value="Genomic_DNA"/>
</dbReference>
<dbReference type="Pfam" id="PF10135">
    <property type="entry name" value="Rod-binding"/>
    <property type="match status" value="1"/>
</dbReference>
<feature type="domain" description="Flagellar protein FlgJ N-terminal" evidence="2">
    <location>
        <begin position="43"/>
        <end position="86"/>
    </location>
</feature>
<dbReference type="InterPro" id="IPR019301">
    <property type="entry name" value="Flagellar_prot_FlgJ_N"/>
</dbReference>
<sequence>MEFSNITSIAGPRMSASPAPVDPAAREAAREFEAMMLGQMVDSMMATVKTGTFGGGHAEETWRSFLSDAIGAEMARGDGTGIAAQIEGAIARYRQGGAT</sequence>
<keyword evidence="4" id="KW-1185">Reference proteome</keyword>
<proteinExistence type="predicted"/>
<dbReference type="Proteomes" id="UP000199372">
    <property type="component" value="Unassembled WGS sequence"/>
</dbReference>
<evidence type="ECO:0000256" key="1">
    <source>
        <dbReference type="SAM" id="MobiDB-lite"/>
    </source>
</evidence>
<organism evidence="3 4">
    <name type="scientific">Palleronia pelagia</name>
    <dbReference type="NCBI Taxonomy" id="387096"/>
    <lineage>
        <taxon>Bacteria</taxon>
        <taxon>Pseudomonadati</taxon>
        <taxon>Pseudomonadota</taxon>
        <taxon>Alphaproteobacteria</taxon>
        <taxon>Rhodobacterales</taxon>
        <taxon>Roseobacteraceae</taxon>
        <taxon>Palleronia</taxon>
    </lineage>
</organism>